<dbReference type="PANTHER" id="PTHR40388">
    <property type="entry name" value="BRYOPORIN"/>
    <property type="match status" value="1"/>
</dbReference>
<dbReference type="PANTHER" id="PTHR40388:SF1">
    <property type="entry name" value="BRYOPORIN"/>
    <property type="match status" value="1"/>
</dbReference>
<protein>
    <submittedName>
        <fullName evidence="6">Uncharacterized protein</fullName>
    </submittedName>
</protein>
<evidence type="ECO:0000313" key="6">
    <source>
        <dbReference type="Ensembl" id="ENSXMAP00000037962.1"/>
    </source>
</evidence>
<reference evidence="6" key="3">
    <citation type="submission" date="2025-08" db="UniProtKB">
        <authorList>
            <consortium name="Ensembl"/>
        </authorList>
    </citation>
    <scope>IDENTIFICATION</scope>
    <source>
        <strain evidence="6">JP 163 A</strain>
    </source>
</reference>
<reference evidence="7" key="2">
    <citation type="journal article" date="2013" name="Nat. Genet.">
        <title>The genome of the platyfish, Xiphophorus maculatus, provides insights into evolutionary adaptation and several complex traits.</title>
        <authorList>
            <person name="Schartl M."/>
            <person name="Walter R.B."/>
            <person name="Shen Y."/>
            <person name="Garcia T."/>
            <person name="Catchen J."/>
            <person name="Amores A."/>
            <person name="Braasch I."/>
            <person name="Chalopin D."/>
            <person name="Volff J.N."/>
            <person name="Lesch K.P."/>
            <person name="Bisazza A."/>
            <person name="Minx P."/>
            <person name="Hillier L."/>
            <person name="Wilson R.K."/>
            <person name="Fuerstenberg S."/>
            <person name="Boore J."/>
            <person name="Searle S."/>
            <person name="Postlethwait J.H."/>
            <person name="Warren W.C."/>
        </authorList>
    </citation>
    <scope>NUCLEOTIDE SEQUENCE [LARGE SCALE GENOMIC DNA]</scope>
    <source>
        <strain evidence="7">JP 163 A</strain>
    </source>
</reference>
<dbReference type="Gene3D" id="2.60.270.20">
    <property type="entry name" value="Cytolysin/lectin"/>
    <property type="match status" value="1"/>
</dbReference>
<dbReference type="OMA" id="TMSENHA"/>
<dbReference type="InterPro" id="IPR050677">
    <property type="entry name" value="Actinoporin_PFT"/>
</dbReference>
<dbReference type="GeneTree" id="ENSGT00940000164286"/>
<evidence type="ECO:0000256" key="1">
    <source>
        <dbReference type="ARBA" id="ARBA00004175"/>
    </source>
</evidence>
<reference evidence="7" key="1">
    <citation type="submission" date="2012-01" db="EMBL/GenBank/DDBJ databases">
        <authorList>
            <person name="Walter R."/>
            <person name="Schartl M."/>
            <person name="Warren W."/>
        </authorList>
    </citation>
    <scope>NUCLEOTIDE SEQUENCE [LARGE SCALE GENOMIC DNA]</scope>
    <source>
        <strain evidence="7">JP 163 A</strain>
    </source>
</reference>
<accession>A0A3B5R3K3</accession>
<dbReference type="InterPro" id="IPR009104">
    <property type="entry name" value="Anemon_actinoporin-like"/>
</dbReference>
<reference evidence="6" key="4">
    <citation type="submission" date="2025-09" db="UniProtKB">
        <authorList>
            <consortium name="Ensembl"/>
        </authorList>
    </citation>
    <scope>IDENTIFICATION</scope>
    <source>
        <strain evidence="6">JP 163 A</strain>
    </source>
</reference>
<keyword evidence="4" id="KW-1053">Target membrane</keyword>
<dbReference type="GO" id="GO:0046930">
    <property type="term" value="C:pore complex"/>
    <property type="evidence" value="ECO:0007669"/>
    <property type="project" value="InterPro"/>
</dbReference>
<evidence type="ECO:0000313" key="7">
    <source>
        <dbReference type="Proteomes" id="UP000002852"/>
    </source>
</evidence>
<keyword evidence="7" id="KW-1185">Reference proteome</keyword>
<keyword evidence="5" id="KW-0166">Nematocyst</keyword>
<keyword evidence="3" id="KW-1052">Target cell membrane</keyword>
<dbReference type="InParanoid" id="A0A3B5R3K3"/>
<keyword evidence="4" id="KW-0472">Membrane</keyword>
<evidence type="ECO:0000256" key="5">
    <source>
        <dbReference type="ARBA" id="ARBA00023331"/>
    </source>
</evidence>
<organism evidence="6 7">
    <name type="scientific">Xiphophorus maculatus</name>
    <name type="common">Southern platyfish</name>
    <name type="synonym">Platypoecilus maculatus</name>
    <dbReference type="NCBI Taxonomy" id="8083"/>
    <lineage>
        <taxon>Eukaryota</taxon>
        <taxon>Metazoa</taxon>
        <taxon>Chordata</taxon>
        <taxon>Craniata</taxon>
        <taxon>Vertebrata</taxon>
        <taxon>Euteleostomi</taxon>
        <taxon>Actinopterygii</taxon>
        <taxon>Neopterygii</taxon>
        <taxon>Teleostei</taxon>
        <taxon>Neoteleostei</taxon>
        <taxon>Acanthomorphata</taxon>
        <taxon>Ovalentaria</taxon>
        <taxon>Atherinomorphae</taxon>
        <taxon>Cyprinodontiformes</taxon>
        <taxon>Poeciliidae</taxon>
        <taxon>Poeciliinae</taxon>
        <taxon>Xiphophorus</taxon>
    </lineage>
</organism>
<dbReference type="SUPFAM" id="SSF63724">
    <property type="entry name" value="Cytolysin/lectin"/>
    <property type="match status" value="1"/>
</dbReference>
<evidence type="ECO:0000256" key="2">
    <source>
        <dbReference type="ARBA" id="ARBA00004532"/>
    </source>
</evidence>
<dbReference type="GO" id="GO:0015267">
    <property type="term" value="F:channel activity"/>
    <property type="evidence" value="ECO:0007669"/>
    <property type="project" value="InterPro"/>
</dbReference>
<dbReference type="InterPro" id="IPR015926">
    <property type="entry name" value="Cytolysin/lectin"/>
</dbReference>
<dbReference type="GO" id="GO:0006812">
    <property type="term" value="P:monoatomic cation transport"/>
    <property type="evidence" value="ECO:0007669"/>
    <property type="project" value="InterPro"/>
</dbReference>
<dbReference type="GO" id="GO:0044218">
    <property type="term" value="C:other organism cell membrane"/>
    <property type="evidence" value="ECO:0007669"/>
    <property type="project" value="UniProtKB-KW"/>
</dbReference>
<proteinExistence type="predicted"/>
<dbReference type="GO" id="GO:0051715">
    <property type="term" value="P:cytolysis in another organism"/>
    <property type="evidence" value="ECO:0007669"/>
    <property type="project" value="InterPro"/>
</dbReference>
<evidence type="ECO:0000256" key="4">
    <source>
        <dbReference type="ARBA" id="ARBA00023298"/>
    </source>
</evidence>
<comment type="subcellular location">
    <subcellularLocation>
        <location evidence="2">Nematocyst</location>
    </subcellularLocation>
    <subcellularLocation>
        <location evidence="1">Target cell membrane</location>
    </subcellularLocation>
</comment>
<dbReference type="GO" id="GO:0046931">
    <property type="term" value="P:pore complex assembly"/>
    <property type="evidence" value="ECO:0007669"/>
    <property type="project" value="InterPro"/>
</dbReference>
<name>A0A3B5R3K3_XIPMA</name>
<dbReference type="AlphaFoldDB" id="A0A3B5R3K3"/>
<evidence type="ECO:0000256" key="3">
    <source>
        <dbReference type="ARBA" id="ARBA00022537"/>
    </source>
</evidence>
<dbReference type="Proteomes" id="UP000002852">
    <property type="component" value="Unassembled WGS sequence"/>
</dbReference>
<dbReference type="Ensembl" id="ENSXMAT00000032251.1">
    <property type="protein sequence ID" value="ENSXMAP00000037962.1"/>
    <property type="gene ID" value="ENSXMAG00000023421.1"/>
</dbReference>
<dbReference type="Pfam" id="PF06369">
    <property type="entry name" value="Anemone_cytotox"/>
    <property type="match status" value="1"/>
</dbReference>
<sequence>VPLDGEKNNCPLLSVEAIRGTLKTVRQCKIDVTNNSSRYVLHNPRTYTLGGAYADPLSPRIKPSSSGAAVVSKTLYTGRGFSGVFTYDLLDSSTRQPSERLAVFFKVPYDLNIRKNEYAVGLLDVARECDENLYKHMATDLTVVRGQAKGPSLTFTGKDVTIRATMSENHAPVIKVDLDDD</sequence>
<dbReference type="GO" id="GO:0042151">
    <property type="term" value="C:nematocyst"/>
    <property type="evidence" value="ECO:0007669"/>
    <property type="project" value="UniProtKB-SubCell"/>
</dbReference>